<sequence>MSYRVYRMDMLSFVVSECEITLSIYDAKDIENANEPKVFQSDDDDADELLSCYSSDDNEFDTCFGEDGNGVIDQMVYEISANIYIPIDDLLAEFFMGQYLKNYRADVKILLLKKDVRDRKNTLMMLLLGIGWNRNGLEWEWEWEWEIGIRISCLFKLSESESESK</sequence>
<name>A0AAP0QIU5_9ROSI</name>
<evidence type="ECO:0000313" key="2">
    <source>
        <dbReference type="Proteomes" id="UP001428341"/>
    </source>
</evidence>
<keyword evidence="2" id="KW-1185">Reference proteome</keyword>
<gene>
    <name evidence="1" type="ORF">WN944_018780</name>
</gene>
<protein>
    <submittedName>
        <fullName evidence="1">Uncharacterized protein</fullName>
    </submittedName>
</protein>
<reference evidence="1 2" key="1">
    <citation type="submission" date="2024-05" db="EMBL/GenBank/DDBJ databases">
        <title>Haplotype-resolved chromosome-level genome assembly of Huyou (Citrus changshanensis).</title>
        <authorList>
            <person name="Miao C."/>
            <person name="Chen W."/>
            <person name="Wu Y."/>
            <person name="Wang L."/>
            <person name="Zhao S."/>
            <person name="Grierson D."/>
            <person name="Xu C."/>
            <person name="Chen K."/>
        </authorList>
    </citation>
    <scope>NUCLEOTIDE SEQUENCE [LARGE SCALE GENOMIC DNA]</scope>
    <source>
        <strain evidence="1">01-14</strain>
        <tissue evidence="1">Leaf</tissue>
    </source>
</reference>
<evidence type="ECO:0000313" key="1">
    <source>
        <dbReference type="EMBL" id="KAK9187386.1"/>
    </source>
</evidence>
<comment type="caution">
    <text evidence="1">The sequence shown here is derived from an EMBL/GenBank/DDBJ whole genome shotgun (WGS) entry which is preliminary data.</text>
</comment>
<dbReference type="Proteomes" id="UP001428341">
    <property type="component" value="Unassembled WGS sequence"/>
</dbReference>
<proteinExistence type="predicted"/>
<dbReference type="EMBL" id="JBCGBO010000007">
    <property type="protein sequence ID" value="KAK9187386.1"/>
    <property type="molecule type" value="Genomic_DNA"/>
</dbReference>
<dbReference type="AlphaFoldDB" id="A0AAP0QIU5"/>
<accession>A0AAP0QIU5</accession>
<organism evidence="1 2">
    <name type="scientific">Citrus x changshan-huyou</name>
    <dbReference type="NCBI Taxonomy" id="2935761"/>
    <lineage>
        <taxon>Eukaryota</taxon>
        <taxon>Viridiplantae</taxon>
        <taxon>Streptophyta</taxon>
        <taxon>Embryophyta</taxon>
        <taxon>Tracheophyta</taxon>
        <taxon>Spermatophyta</taxon>
        <taxon>Magnoliopsida</taxon>
        <taxon>eudicotyledons</taxon>
        <taxon>Gunneridae</taxon>
        <taxon>Pentapetalae</taxon>
        <taxon>rosids</taxon>
        <taxon>malvids</taxon>
        <taxon>Sapindales</taxon>
        <taxon>Rutaceae</taxon>
        <taxon>Aurantioideae</taxon>
        <taxon>Citrus</taxon>
    </lineage>
</organism>